<keyword evidence="1" id="KW-0472">Membrane</keyword>
<feature type="non-terminal residue" evidence="2">
    <location>
        <position position="1"/>
    </location>
</feature>
<evidence type="ECO:0000256" key="1">
    <source>
        <dbReference type="SAM" id="Phobius"/>
    </source>
</evidence>
<keyword evidence="1" id="KW-1133">Transmembrane helix</keyword>
<dbReference type="EMBL" id="AFCI01000077">
    <property type="protein sequence ID" value="EHC41963.1"/>
    <property type="molecule type" value="Genomic_DNA"/>
</dbReference>
<name>A0A6C8GTK0_SALET</name>
<comment type="caution">
    <text evidence="2">The sequence shown here is derived from an EMBL/GenBank/DDBJ whole genome shotgun (WGS) entry which is preliminary data.</text>
</comment>
<sequence length="41" mass="4735">SIQIYYDIQIISAGFFYFGCFWMTTMGRRLNGIYTAVSVVT</sequence>
<feature type="transmembrane region" description="Helical" evidence="1">
    <location>
        <begin position="6"/>
        <end position="24"/>
    </location>
</feature>
<accession>A0A6C8GTK0</accession>
<dbReference type="AlphaFoldDB" id="A0A6C8GTK0"/>
<reference evidence="2 3" key="1">
    <citation type="journal article" date="2011" name="BMC Genomics">
        <title>Genome sequencing reveals diversification of virulence factor content and possible host adaptation in distinct subpopulations of Salmonella enterica.</title>
        <authorList>
            <person name="den Bakker H.C."/>
            <person name="Moreno Switt A.I."/>
            <person name="Govoni G."/>
            <person name="Cummings C.A."/>
            <person name="Ranieri M.L."/>
            <person name="Degoricija L."/>
            <person name="Hoelzer K."/>
            <person name="Rodriguez-Rivera L.D."/>
            <person name="Brown S."/>
            <person name="Bolchacova E."/>
            <person name="Furtado M.R."/>
            <person name="Wiedmann M."/>
        </authorList>
    </citation>
    <scope>NUCLEOTIDE SEQUENCE [LARGE SCALE GENOMIC DNA]</scope>
    <source>
        <strain evidence="2 3">A4-669</strain>
    </source>
</reference>
<keyword evidence="1" id="KW-0812">Transmembrane</keyword>
<evidence type="ECO:0000313" key="2">
    <source>
        <dbReference type="EMBL" id="EHC41963.1"/>
    </source>
</evidence>
<gene>
    <name evidence="2" type="ORF">LTSEADE_0190</name>
</gene>
<protein>
    <submittedName>
        <fullName evidence="2">Uncharacterized protein</fullName>
    </submittedName>
</protein>
<organism evidence="2 3">
    <name type="scientific">Salmonella enterica subsp. enterica serovar Adelaide str. A4-669</name>
    <dbReference type="NCBI Taxonomy" id="913063"/>
    <lineage>
        <taxon>Bacteria</taxon>
        <taxon>Pseudomonadati</taxon>
        <taxon>Pseudomonadota</taxon>
        <taxon>Gammaproteobacteria</taxon>
        <taxon>Enterobacterales</taxon>
        <taxon>Enterobacteriaceae</taxon>
        <taxon>Salmonella</taxon>
    </lineage>
</organism>
<evidence type="ECO:0000313" key="3">
    <source>
        <dbReference type="Proteomes" id="UP000004906"/>
    </source>
</evidence>
<dbReference type="Proteomes" id="UP000004906">
    <property type="component" value="Unassembled WGS sequence"/>
</dbReference>
<proteinExistence type="predicted"/>